<evidence type="ECO:0008006" key="2">
    <source>
        <dbReference type="Google" id="ProtNLM"/>
    </source>
</evidence>
<organism evidence="1">
    <name type="scientific">Caldilineaceae bacterium SB0664_bin_27</name>
    <dbReference type="NCBI Taxonomy" id="2605260"/>
    <lineage>
        <taxon>Bacteria</taxon>
        <taxon>Bacillati</taxon>
        <taxon>Chloroflexota</taxon>
        <taxon>Caldilineae</taxon>
        <taxon>Caldilineales</taxon>
        <taxon>Caldilineaceae</taxon>
    </lineage>
</organism>
<accession>A0A6B0YXX0</accession>
<reference evidence="1" key="1">
    <citation type="submission" date="2019-09" db="EMBL/GenBank/DDBJ databases">
        <title>Characterisation of the sponge microbiome using genome-centric metagenomics.</title>
        <authorList>
            <person name="Engelberts J.P."/>
            <person name="Robbins S.J."/>
            <person name="De Goeij J.M."/>
            <person name="Aranda M."/>
            <person name="Bell S.C."/>
            <person name="Webster N.S."/>
        </authorList>
    </citation>
    <scope>NUCLEOTIDE SEQUENCE</scope>
    <source>
        <strain evidence="1">SB0664_bin_27</strain>
    </source>
</reference>
<dbReference type="AlphaFoldDB" id="A0A6B0YXX0"/>
<sequence length="450" mass="50557">MMHNRLLLSRLAAVLIAAAVFVSGCDQYMTSNLQMDGAVTGQSRQVTKADRAGFTVAMVEKALQRYDAEGREAAVDYYNSPESVDGEWYVFIVDENDEIIAHANPDLLGESLHGPVGVDITGYRQGEAIVGATEEGQWVDYIFLNLATGNQEFKHTWVVRHDGLIFGSGWYQILPDFSRSAPSKADRPGYTVHLVEQAIQRYKTEGREATLEYINSPANLDGEWYVFLIDENDFVIGHPREELRGQHSIGDEIGELGVDITGYRYGELLHNVDEEGLWIDYFFLNIATGNHEYKHSWVVRHDGLIFGSGWYQVLPGLELGATKAHPVAYTVAMVEQALQRYEAQGREATVEYYNTPESADGEYYVFIFDEDDTLIAHANPDLLGMDLKGDLGVDVTGYRFGDLMLSATEEGVWVDYLFQNLATGNQEFKHSWVVRRDGLLFGSGWYQVLP</sequence>
<evidence type="ECO:0000313" key="1">
    <source>
        <dbReference type="EMBL" id="MXY95477.1"/>
    </source>
</evidence>
<protein>
    <recommendedName>
        <fullName evidence="2">Single Cache domain-containing protein</fullName>
    </recommendedName>
</protein>
<dbReference type="SUPFAM" id="SSF103190">
    <property type="entry name" value="Sensory domain-like"/>
    <property type="match status" value="1"/>
</dbReference>
<name>A0A6B0YXX0_9CHLR</name>
<comment type="caution">
    <text evidence="1">The sequence shown here is derived from an EMBL/GenBank/DDBJ whole genome shotgun (WGS) entry which is preliminary data.</text>
</comment>
<gene>
    <name evidence="1" type="ORF">F4Y42_18720</name>
</gene>
<dbReference type="Gene3D" id="3.30.450.20">
    <property type="entry name" value="PAS domain"/>
    <property type="match status" value="3"/>
</dbReference>
<dbReference type="PROSITE" id="PS51257">
    <property type="entry name" value="PROKAR_LIPOPROTEIN"/>
    <property type="match status" value="1"/>
</dbReference>
<feature type="non-terminal residue" evidence="1">
    <location>
        <position position="450"/>
    </location>
</feature>
<dbReference type="InterPro" id="IPR029151">
    <property type="entry name" value="Sensor-like_sf"/>
</dbReference>
<proteinExistence type="predicted"/>
<dbReference type="EMBL" id="VXRG01000154">
    <property type="protein sequence ID" value="MXY95477.1"/>
    <property type="molecule type" value="Genomic_DNA"/>
</dbReference>